<evidence type="ECO:0000256" key="2">
    <source>
        <dbReference type="ARBA" id="ARBA00022448"/>
    </source>
</evidence>
<evidence type="ECO:0000256" key="10">
    <source>
        <dbReference type="SAM" id="SignalP"/>
    </source>
</evidence>
<dbReference type="NCBIfam" id="TIGR04057">
    <property type="entry name" value="SusC_RagA_signa"/>
    <property type="match status" value="1"/>
</dbReference>
<dbReference type="FunFam" id="2.60.40.1120:FF:000003">
    <property type="entry name" value="Outer membrane protein Omp121"/>
    <property type="match status" value="1"/>
</dbReference>
<keyword evidence="6 8" id="KW-0472">Membrane</keyword>
<dbReference type="NCBIfam" id="TIGR04056">
    <property type="entry name" value="OMP_RagA_SusC"/>
    <property type="match status" value="1"/>
</dbReference>
<dbReference type="InterPro" id="IPR023997">
    <property type="entry name" value="TonB-dep_OMP_SusC/RagA_CS"/>
</dbReference>
<keyword evidence="3 8" id="KW-1134">Transmembrane beta strand</keyword>
<keyword evidence="10" id="KW-0732">Signal</keyword>
<protein>
    <submittedName>
        <fullName evidence="13">SusC/RagA family TonB-linked outer membrane protein</fullName>
    </submittedName>
</protein>
<evidence type="ECO:0000256" key="8">
    <source>
        <dbReference type="PROSITE-ProRule" id="PRU01360"/>
    </source>
</evidence>
<dbReference type="Pfam" id="PF00593">
    <property type="entry name" value="TonB_dep_Rec_b-barrel"/>
    <property type="match status" value="1"/>
</dbReference>
<evidence type="ECO:0000313" key="14">
    <source>
        <dbReference type="Proteomes" id="UP001139414"/>
    </source>
</evidence>
<proteinExistence type="inferred from homology"/>
<feature type="signal peptide" evidence="10">
    <location>
        <begin position="1"/>
        <end position="23"/>
    </location>
</feature>
<feature type="chain" id="PRO_5040966353" evidence="10">
    <location>
        <begin position="24"/>
        <end position="1032"/>
    </location>
</feature>
<feature type="domain" description="TonB-dependent receptor-like beta-barrel" evidence="11">
    <location>
        <begin position="478"/>
        <end position="986"/>
    </location>
</feature>
<keyword evidence="2 8" id="KW-0813">Transport</keyword>
<keyword evidence="5 9" id="KW-0798">TonB box</keyword>
<dbReference type="Gene3D" id="2.60.40.1120">
    <property type="entry name" value="Carboxypeptidase-like, regulatory domain"/>
    <property type="match status" value="1"/>
</dbReference>
<dbReference type="SUPFAM" id="SSF49464">
    <property type="entry name" value="Carboxypeptidase regulatory domain-like"/>
    <property type="match status" value="1"/>
</dbReference>
<gene>
    <name evidence="13" type="ORF">LGQ90_01865</name>
</gene>
<dbReference type="Gene3D" id="2.40.170.20">
    <property type="entry name" value="TonB-dependent receptor, beta-barrel domain"/>
    <property type="match status" value="1"/>
</dbReference>
<comment type="caution">
    <text evidence="13">The sequence shown here is derived from an EMBL/GenBank/DDBJ whole genome shotgun (WGS) entry which is preliminary data.</text>
</comment>
<evidence type="ECO:0000256" key="3">
    <source>
        <dbReference type="ARBA" id="ARBA00022452"/>
    </source>
</evidence>
<comment type="similarity">
    <text evidence="8 9">Belongs to the TonB-dependent receptor family.</text>
</comment>
<dbReference type="InterPro" id="IPR039426">
    <property type="entry name" value="TonB-dep_rcpt-like"/>
</dbReference>
<organism evidence="13 14">
    <name type="scientific">Christiangramia sediminis</name>
    <dbReference type="NCBI Taxonomy" id="2881336"/>
    <lineage>
        <taxon>Bacteria</taxon>
        <taxon>Pseudomonadati</taxon>
        <taxon>Bacteroidota</taxon>
        <taxon>Flavobacteriia</taxon>
        <taxon>Flavobacteriales</taxon>
        <taxon>Flavobacteriaceae</taxon>
        <taxon>Christiangramia</taxon>
    </lineage>
</organism>
<keyword evidence="4 8" id="KW-0812">Transmembrane</keyword>
<reference evidence="13" key="1">
    <citation type="submission" date="2021-10" db="EMBL/GenBank/DDBJ databases">
        <title>Gramella sp. ASW11-100T, isolated from marine sediment.</title>
        <authorList>
            <person name="Xia C."/>
        </authorList>
    </citation>
    <scope>NUCLEOTIDE SEQUENCE</scope>
    <source>
        <strain evidence="13">ASW11-100</strain>
    </source>
</reference>
<dbReference type="Pfam" id="PF13715">
    <property type="entry name" value="CarbopepD_reg_2"/>
    <property type="match status" value="1"/>
</dbReference>
<dbReference type="InterPro" id="IPR036942">
    <property type="entry name" value="Beta-barrel_TonB_sf"/>
</dbReference>
<accession>A0A9X1LGQ1</accession>
<keyword evidence="7 8" id="KW-0998">Cell outer membrane</keyword>
<dbReference type="InterPro" id="IPR037066">
    <property type="entry name" value="Plug_dom_sf"/>
</dbReference>
<evidence type="ECO:0000256" key="1">
    <source>
        <dbReference type="ARBA" id="ARBA00004571"/>
    </source>
</evidence>
<keyword evidence="14" id="KW-1185">Reference proteome</keyword>
<name>A0A9X1LGQ1_9FLAO</name>
<dbReference type="InterPro" id="IPR023996">
    <property type="entry name" value="TonB-dep_OMP_SusC/RagA"/>
</dbReference>
<dbReference type="AlphaFoldDB" id="A0A9X1LGQ1"/>
<dbReference type="SUPFAM" id="SSF56935">
    <property type="entry name" value="Porins"/>
    <property type="match status" value="1"/>
</dbReference>
<evidence type="ECO:0000256" key="4">
    <source>
        <dbReference type="ARBA" id="ARBA00022692"/>
    </source>
</evidence>
<evidence type="ECO:0000256" key="5">
    <source>
        <dbReference type="ARBA" id="ARBA00023077"/>
    </source>
</evidence>
<evidence type="ECO:0000313" key="13">
    <source>
        <dbReference type="EMBL" id="MCB7479997.1"/>
    </source>
</evidence>
<evidence type="ECO:0000256" key="6">
    <source>
        <dbReference type="ARBA" id="ARBA00023136"/>
    </source>
</evidence>
<evidence type="ECO:0000256" key="9">
    <source>
        <dbReference type="RuleBase" id="RU003357"/>
    </source>
</evidence>
<dbReference type="GO" id="GO:0009279">
    <property type="term" value="C:cell outer membrane"/>
    <property type="evidence" value="ECO:0007669"/>
    <property type="project" value="UniProtKB-SubCell"/>
</dbReference>
<evidence type="ECO:0000256" key="7">
    <source>
        <dbReference type="ARBA" id="ARBA00023237"/>
    </source>
</evidence>
<evidence type="ECO:0000259" key="12">
    <source>
        <dbReference type="Pfam" id="PF07715"/>
    </source>
</evidence>
<feature type="domain" description="TonB-dependent receptor plug" evidence="12">
    <location>
        <begin position="115"/>
        <end position="241"/>
    </location>
</feature>
<dbReference type="InterPro" id="IPR012910">
    <property type="entry name" value="Plug_dom"/>
</dbReference>
<dbReference type="Proteomes" id="UP001139414">
    <property type="component" value="Unassembled WGS sequence"/>
</dbReference>
<dbReference type="RefSeq" id="WP_229337544.1">
    <property type="nucleotide sequence ID" value="NZ_JAJBZG010000001.1"/>
</dbReference>
<dbReference type="EMBL" id="JAJBZG010000001">
    <property type="protein sequence ID" value="MCB7479997.1"/>
    <property type="molecule type" value="Genomic_DNA"/>
</dbReference>
<dbReference type="Gene3D" id="2.170.130.10">
    <property type="entry name" value="TonB-dependent receptor, plug domain"/>
    <property type="match status" value="1"/>
</dbReference>
<dbReference type="InterPro" id="IPR008969">
    <property type="entry name" value="CarboxyPept-like_regulatory"/>
</dbReference>
<dbReference type="InterPro" id="IPR000531">
    <property type="entry name" value="Beta-barrel_TonB"/>
</dbReference>
<dbReference type="PROSITE" id="PS52016">
    <property type="entry name" value="TONB_DEPENDENT_REC_3"/>
    <property type="match status" value="1"/>
</dbReference>
<evidence type="ECO:0000259" key="11">
    <source>
        <dbReference type="Pfam" id="PF00593"/>
    </source>
</evidence>
<comment type="subcellular location">
    <subcellularLocation>
        <location evidence="1 8">Cell outer membrane</location>
        <topology evidence="1 8">Multi-pass membrane protein</topology>
    </subcellularLocation>
</comment>
<sequence>MKQIIFRGFLFAAIFLFYGMVNAQQTVSGTVTDESGPLPGATVAIKGTSTGTTTDFDGNYTLNDVPDDATLVFSFVGFVTQEVALNGRTTINVNLATDASELEEVVLIGYGQTTVRDATGAVASVSAAEFNKGNISSPEELIQGKTAGVQITQASGEPGAGVALRIRGTTSVRSNNNPLFVVDGVPLAGGDTAAGTGDLGFGSSSARNPLNFINPSDIESISILKDASATAIYGSRGANGVVIVQTKSGRGAQGGAFTYDASLSVASPANEFDLLDRNEYLDAIEQFGGDVEAQDFGADTDWQDVITRTAISQNHALSYMNNYNSGNVRVSFGYNDIEGVVENSALERITGRVNANHRFFDDKLNLSLQSTISRVNDKAAPVTNTAGSSGDLIGSAYYANPTWPATLDFSPGGGNLNPLQLLRFSNDETETDRVLINFSADYDILPALNAKVTLGYDKSESEKTAVVSGDITGVTNGTPGNGRGFIFDRELTNTLFDFVLNYEKEFENSSFTALAGYSYQKFDSQGRDASAFGFATTNLGEMANNFRSDLDALAGTIDRSYNQFYYSNAGFFADGLFPEIYQGQEFTAPGSVSLQSITNGTFDNYDELQSFFTRLNYSLMDKYLFTFTLRADGSSRFGPENQYGYFPSGAFAWKIDQEDFINKETFSTLKLRLGYGITGNQEGLGYGNFTIRRVLNGYGINNGGDITGGGLGTAGFANPDLKWEETAQANIGLDFGFFNDRLSGSLDFYHKDTQDLLLEAQNAQPSPAPSSFRNIDGSVINKGVEFAIDYDIFDDEDFFWNIGFNIAYNDNELQDFDGLIESAQISGQGLTGAFAQLLAEGRPLFSYYLREFAGFDENGISIYPNGDEQEFVGKSALPTTNVGINTRAEYKNWDASLFFAGQFGHYIYNNTENAFFTAGSINGGRNVIQDVLTNGESAANAPDVSTRFLESGDFLRLQNASLGYTFDLGENSFLDNFRLYVNGQNLFVITDYSGLDPEVNTQTPLNGIPTAGIDYTAYPRPRTFTFGFNAKF</sequence>
<dbReference type="Pfam" id="PF07715">
    <property type="entry name" value="Plug"/>
    <property type="match status" value="1"/>
</dbReference>